<dbReference type="AlphaFoldDB" id="A0A9D3Z266"/>
<dbReference type="Proteomes" id="UP000828390">
    <property type="component" value="Unassembled WGS sequence"/>
</dbReference>
<dbReference type="EMBL" id="JAIWYP010000014">
    <property type="protein sequence ID" value="KAH3709270.1"/>
    <property type="molecule type" value="Genomic_DNA"/>
</dbReference>
<reference evidence="1" key="2">
    <citation type="submission" date="2020-11" db="EMBL/GenBank/DDBJ databases">
        <authorList>
            <person name="McCartney M.A."/>
            <person name="Auch B."/>
            <person name="Kono T."/>
            <person name="Mallez S."/>
            <person name="Becker A."/>
            <person name="Gohl D.M."/>
            <person name="Silverstein K.A.T."/>
            <person name="Koren S."/>
            <person name="Bechman K.B."/>
            <person name="Herman A."/>
            <person name="Abrahante J.E."/>
            <person name="Garbe J."/>
        </authorList>
    </citation>
    <scope>NUCLEOTIDE SEQUENCE</scope>
    <source>
        <strain evidence="1">Duluth1</strain>
        <tissue evidence="1">Whole animal</tissue>
    </source>
</reference>
<protein>
    <submittedName>
        <fullName evidence="1">Uncharacterized protein</fullName>
    </submittedName>
</protein>
<evidence type="ECO:0000313" key="2">
    <source>
        <dbReference type="Proteomes" id="UP000828390"/>
    </source>
</evidence>
<name>A0A9D3Z266_DREPO</name>
<accession>A0A9D3Z266</accession>
<evidence type="ECO:0000313" key="1">
    <source>
        <dbReference type="EMBL" id="KAH3709270.1"/>
    </source>
</evidence>
<sequence>MLESEEYTFGLEVKLRKFRQCLLQKSTSKDAQVVPTQRYEALPQDDFLGRSEYFANDTEDSYFVSQYTNQQLSPLFIEKSKSENC</sequence>
<gene>
    <name evidence="1" type="ORF">DPMN_068732</name>
</gene>
<proteinExistence type="predicted"/>
<organism evidence="1 2">
    <name type="scientific">Dreissena polymorpha</name>
    <name type="common">Zebra mussel</name>
    <name type="synonym">Mytilus polymorpha</name>
    <dbReference type="NCBI Taxonomy" id="45954"/>
    <lineage>
        <taxon>Eukaryota</taxon>
        <taxon>Metazoa</taxon>
        <taxon>Spiralia</taxon>
        <taxon>Lophotrochozoa</taxon>
        <taxon>Mollusca</taxon>
        <taxon>Bivalvia</taxon>
        <taxon>Autobranchia</taxon>
        <taxon>Heteroconchia</taxon>
        <taxon>Euheterodonta</taxon>
        <taxon>Imparidentia</taxon>
        <taxon>Neoheterodontei</taxon>
        <taxon>Myida</taxon>
        <taxon>Dreissenoidea</taxon>
        <taxon>Dreissenidae</taxon>
        <taxon>Dreissena</taxon>
    </lineage>
</organism>
<comment type="caution">
    <text evidence="1">The sequence shown here is derived from an EMBL/GenBank/DDBJ whole genome shotgun (WGS) entry which is preliminary data.</text>
</comment>
<reference evidence="1" key="1">
    <citation type="journal article" date="2019" name="bioRxiv">
        <title>The Genome of the Zebra Mussel, Dreissena polymorpha: A Resource for Invasive Species Research.</title>
        <authorList>
            <person name="McCartney M.A."/>
            <person name="Auch B."/>
            <person name="Kono T."/>
            <person name="Mallez S."/>
            <person name="Zhang Y."/>
            <person name="Obille A."/>
            <person name="Becker A."/>
            <person name="Abrahante J.E."/>
            <person name="Garbe J."/>
            <person name="Badalamenti J.P."/>
            <person name="Herman A."/>
            <person name="Mangelson H."/>
            <person name="Liachko I."/>
            <person name="Sullivan S."/>
            <person name="Sone E.D."/>
            <person name="Koren S."/>
            <person name="Silverstein K.A.T."/>
            <person name="Beckman K.B."/>
            <person name="Gohl D.M."/>
        </authorList>
    </citation>
    <scope>NUCLEOTIDE SEQUENCE</scope>
    <source>
        <strain evidence="1">Duluth1</strain>
        <tissue evidence="1">Whole animal</tissue>
    </source>
</reference>
<keyword evidence="2" id="KW-1185">Reference proteome</keyword>